<organism evidence="2 3">
    <name type="scientific">Klenkia terrae</name>
    <dbReference type="NCBI Taxonomy" id="1052259"/>
    <lineage>
        <taxon>Bacteria</taxon>
        <taxon>Bacillati</taxon>
        <taxon>Actinomycetota</taxon>
        <taxon>Actinomycetes</taxon>
        <taxon>Geodermatophilales</taxon>
        <taxon>Geodermatophilaceae</taxon>
        <taxon>Klenkia</taxon>
    </lineage>
</organism>
<evidence type="ECO:0000313" key="3">
    <source>
        <dbReference type="Proteomes" id="UP001373496"/>
    </source>
</evidence>
<name>A0ABU8EA30_9ACTN</name>
<sequence length="123" mass="13123">MSTVRMFVNGQAMRGGSLAPALADAEFLGEVRTAARYRFHSFGDFPGLVPVAEGGTEIAGELYAVDYADLRERLLPGEPPELELSVIELADGSGTCSMVVREGVAGEDMTGHGGWRAYRETLA</sequence>
<evidence type="ECO:0000313" key="2">
    <source>
        <dbReference type="EMBL" id="MEI4279480.1"/>
    </source>
</evidence>
<protein>
    <submittedName>
        <fullName evidence="2">Gamma-glutamylcyclotransferase</fullName>
    </submittedName>
</protein>
<reference evidence="2 3" key="1">
    <citation type="submission" date="2024-03" db="EMBL/GenBank/DDBJ databases">
        <title>Draft genome sequence of Klenkia terrae.</title>
        <authorList>
            <person name="Duangmal K."/>
            <person name="Chantavorakit T."/>
        </authorList>
    </citation>
    <scope>NUCLEOTIDE SEQUENCE [LARGE SCALE GENOMIC DNA]</scope>
    <source>
        <strain evidence="2 3">JCM 17786</strain>
    </source>
</reference>
<gene>
    <name evidence="2" type="ORF">UXQ13_13500</name>
</gene>
<feature type="domain" description="Allophanate hydrolase C-terminal" evidence="1">
    <location>
        <begin position="4"/>
        <end position="119"/>
    </location>
</feature>
<evidence type="ECO:0000259" key="1">
    <source>
        <dbReference type="Pfam" id="PF21986"/>
    </source>
</evidence>
<dbReference type="InterPro" id="IPR013024">
    <property type="entry name" value="GGCT-like"/>
</dbReference>
<keyword evidence="3" id="KW-1185">Reference proteome</keyword>
<comment type="caution">
    <text evidence="2">The sequence shown here is derived from an EMBL/GenBank/DDBJ whole genome shotgun (WGS) entry which is preliminary data.</text>
</comment>
<dbReference type="Gene3D" id="3.10.490.10">
    <property type="entry name" value="Gamma-glutamyl cyclotransferase-like"/>
    <property type="match status" value="1"/>
</dbReference>
<dbReference type="InterPro" id="IPR053844">
    <property type="entry name" value="AH_C"/>
</dbReference>
<dbReference type="SUPFAM" id="SSF110857">
    <property type="entry name" value="Gamma-glutamyl cyclotransferase-like"/>
    <property type="match status" value="1"/>
</dbReference>
<accession>A0ABU8EA30</accession>
<dbReference type="InterPro" id="IPR036568">
    <property type="entry name" value="GGCT-like_sf"/>
</dbReference>
<dbReference type="CDD" id="cd06661">
    <property type="entry name" value="GGCT_like"/>
    <property type="match status" value="1"/>
</dbReference>
<dbReference type="EMBL" id="JBAPLV010000014">
    <property type="protein sequence ID" value="MEI4279480.1"/>
    <property type="molecule type" value="Genomic_DNA"/>
</dbReference>
<dbReference type="Pfam" id="PF21986">
    <property type="entry name" value="AH_C"/>
    <property type="match status" value="1"/>
</dbReference>
<proteinExistence type="predicted"/>
<dbReference type="RefSeq" id="WP_225233535.1">
    <property type="nucleotide sequence ID" value="NZ_JBAPLV010000014.1"/>
</dbReference>
<dbReference type="Proteomes" id="UP001373496">
    <property type="component" value="Unassembled WGS sequence"/>
</dbReference>